<dbReference type="EMBL" id="BAABEY010000001">
    <property type="protein sequence ID" value="GAA4430840.1"/>
    <property type="molecule type" value="Genomic_DNA"/>
</dbReference>
<keyword evidence="3" id="KW-1185">Reference proteome</keyword>
<reference evidence="3" key="1">
    <citation type="journal article" date="2019" name="Int. J. Syst. Evol. Microbiol.">
        <title>The Global Catalogue of Microorganisms (GCM) 10K type strain sequencing project: providing services to taxonomists for standard genome sequencing and annotation.</title>
        <authorList>
            <consortium name="The Broad Institute Genomics Platform"/>
            <consortium name="The Broad Institute Genome Sequencing Center for Infectious Disease"/>
            <person name="Wu L."/>
            <person name="Ma J."/>
        </authorList>
    </citation>
    <scope>NUCLEOTIDE SEQUENCE [LARGE SCALE GENOMIC DNA]</scope>
    <source>
        <strain evidence="3">JCM 31920</strain>
    </source>
</reference>
<gene>
    <name evidence="2" type="primary">traN</name>
    <name evidence="2" type="ORF">GCM10023091_00650</name>
</gene>
<accession>A0ABP8LM47</accession>
<proteinExistence type="predicted"/>
<evidence type="ECO:0000313" key="3">
    <source>
        <dbReference type="Proteomes" id="UP001501508"/>
    </source>
</evidence>
<dbReference type="Pfam" id="PF13595">
    <property type="entry name" value="DUF4138"/>
    <property type="match status" value="1"/>
</dbReference>
<dbReference type="NCBIfam" id="TIGR03780">
    <property type="entry name" value="Bac_Flav_CT_N"/>
    <property type="match status" value="1"/>
</dbReference>
<organism evidence="2 3">
    <name type="scientific">Ravibacter arvi</name>
    <dbReference type="NCBI Taxonomy" id="2051041"/>
    <lineage>
        <taxon>Bacteria</taxon>
        <taxon>Pseudomonadati</taxon>
        <taxon>Bacteroidota</taxon>
        <taxon>Cytophagia</taxon>
        <taxon>Cytophagales</taxon>
        <taxon>Spirosomataceae</taxon>
        <taxon>Ravibacter</taxon>
    </lineage>
</organism>
<evidence type="ECO:0000313" key="2">
    <source>
        <dbReference type="EMBL" id="GAA4430840.1"/>
    </source>
</evidence>
<feature type="chain" id="PRO_5045670369" evidence="1">
    <location>
        <begin position="21"/>
        <end position="273"/>
    </location>
</feature>
<comment type="caution">
    <text evidence="2">The sequence shown here is derived from an EMBL/GenBank/DDBJ whole genome shotgun (WGS) entry which is preliminary data.</text>
</comment>
<protein>
    <submittedName>
        <fullName evidence="2">Conjugative transposon protein TraN</fullName>
    </submittedName>
</protein>
<sequence>MKPVIGVILSILFLAEHLLAQPVTDIVSLPLQVATHKTSNLIFPASVKSVDKGSRDILAQKAKGLENVLHLKAARAGFKETNLTVITDDGKLYAFTLTYHEHPDPLNLKVGVTSHKFPEALSERPSERELEEAAMAVSGKPTFLTGKLDQKDGVRLQLGGIYVKEQVMYYQFLIQNNTALSYDLSQFRFAIRDRKQAKRTAIQEQALPVLFALDKAERIQGGQSQQIIIALPKRTIPDKKILLVQLMEENGGRHLSLRLHNRHLIKARPLEMH</sequence>
<dbReference type="RefSeq" id="WP_345025988.1">
    <property type="nucleotide sequence ID" value="NZ_BAABEY010000001.1"/>
</dbReference>
<dbReference type="InterPro" id="IPR022298">
    <property type="entry name" value="Conjug_transposon_TraN"/>
</dbReference>
<feature type="signal peptide" evidence="1">
    <location>
        <begin position="1"/>
        <end position="20"/>
    </location>
</feature>
<name>A0ABP8LM47_9BACT</name>
<keyword evidence="1" id="KW-0732">Signal</keyword>
<dbReference type="Proteomes" id="UP001501508">
    <property type="component" value="Unassembled WGS sequence"/>
</dbReference>
<evidence type="ECO:0000256" key="1">
    <source>
        <dbReference type="SAM" id="SignalP"/>
    </source>
</evidence>